<comment type="subcellular location">
    <subcellularLocation>
        <location evidence="5">Endomembrane system</location>
        <topology evidence="5">Single-pass type I membrane protein</topology>
    </subcellularLocation>
</comment>
<sequence length="522" mass="55583">MHEEQHQRVAGLHKKAFDLKLAINIDGDSTEDYTSPDFESEAYYEYPLTLDYVIDLAFQNGTDGDMVEYPVIVDTGSSNLAIAVSACTSCDTGATTLDLGWYDPELCIDVTYGSGSWDGMMTALTNVGFVNGPSSLVDAVYMGGITSADSFFEGDFNGILGLAYSALSESYSTCTTSSSSSSGGGRSSGGGGSSSSSQHQSGGGHTTQRSPQRSRQQPMTHRTQSAPHMDSVIAKDSASTSLSSTPLLDSFYADGLVSNQVFSILFCGDDAMMSIGGYDESQVNGSVTFVDTQKTYNMVYGYYLVDVLSVSMAGTTVSDDTSTLDQIGGVLVDSGTTLIYLPSSVTSGIETLVMEEVPAVSKRYFEWATCVTEDVVAKFPTLTIALDGYDLELTGKEYTLWYGGCYYWGMSSSSIPIIGNVALQDKMVVFDKDNNQLGFADGDCSALGGETYGDDTSGLEDEAQSMKNVILAATTFLSEGSRAFVAPLMLAAVAVGIVVSRFRTREGGPYRSLESDDIDCEI</sequence>
<evidence type="ECO:0000256" key="6">
    <source>
        <dbReference type="RuleBase" id="RU000454"/>
    </source>
</evidence>
<dbReference type="Pfam" id="PF00026">
    <property type="entry name" value="Asp"/>
    <property type="match status" value="2"/>
</dbReference>
<evidence type="ECO:0000256" key="5">
    <source>
        <dbReference type="ARBA" id="ARBA00046288"/>
    </source>
</evidence>
<keyword evidence="8" id="KW-0812">Transmembrane</keyword>
<dbReference type="AlphaFoldDB" id="A0A7S2HLH8"/>
<dbReference type="GO" id="GO:0006508">
    <property type="term" value="P:proteolysis"/>
    <property type="evidence" value="ECO:0007669"/>
    <property type="project" value="UniProtKB-KW"/>
</dbReference>
<keyword evidence="4 6" id="KW-0378">Hydrolase</keyword>
<gene>
    <name evidence="10" type="ORF">DSPE1174_LOCUS32421</name>
</gene>
<feature type="region of interest" description="Disordered" evidence="7">
    <location>
        <begin position="176"/>
        <end position="230"/>
    </location>
</feature>
<dbReference type="PANTHER" id="PTHR13683">
    <property type="entry name" value="ASPARTYL PROTEASES"/>
    <property type="match status" value="1"/>
</dbReference>
<dbReference type="InterPro" id="IPR034164">
    <property type="entry name" value="Pepsin-like_dom"/>
</dbReference>
<evidence type="ECO:0000256" key="7">
    <source>
        <dbReference type="SAM" id="MobiDB-lite"/>
    </source>
</evidence>
<name>A0A7S2HLH8_9STRA</name>
<evidence type="ECO:0000256" key="4">
    <source>
        <dbReference type="ARBA" id="ARBA00022801"/>
    </source>
</evidence>
<dbReference type="EMBL" id="HBGS01062263">
    <property type="protein sequence ID" value="CAD9493846.1"/>
    <property type="molecule type" value="Transcribed_RNA"/>
</dbReference>
<dbReference type="PANTHER" id="PTHR13683:SF375">
    <property type="entry name" value="PEPTIDASE A1 DOMAIN-CONTAINING PROTEIN"/>
    <property type="match status" value="1"/>
</dbReference>
<keyword evidence="3" id="KW-0732">Signal</keyword>
<dbReference type="GO" id="GO:0004190">
    <property type="term" value="F:aspartic-type endopeptidase activity"/>
    <property type="evidence" value="ECO:0007669"/>
    <property type="project" value="UniProtKB-KW"/>
</dbReference>
<dbReference type="GO" id="GO:0012505">
    <property type="term" value="C:endomembrane system"/>
    <property type="evidence" value="ECO:0007669"/>
    <property type="project" value="UniProtKB-SubCell"/>
</dbReference>
<evidence type="ECO:0000256" key="1">
    <source>
        <dbReference type="ARBA" id="ARBA00007447"/>
    </source>
</evidence>
<evidence type="ECO:0000256" key="3">
    <source>
        <dbReference type="ARBA" id="ARBA00022729"/>
    </source>
</evidence>
<keyword evidence="2 6" id="KW-0645">Protease</keyword>
<dbReference type="CDD" id="cd05471">
    <property type="entry name" value="pepsin_like"/>
    <property type="match status" value="1"/>
</dbReference>
<dbReference type="SUPFAM" id="SSF50630">
    <property type="entry name" value="Acid proteases"/>
    <property type="match status" value="1"/>
</dbReference>
<feature type="domain" description="Peptidase A1" evidence="9">
    <location>
        <begin position="52"/>
        <end position="440"/>
    </location>
</feature>
<dbReference type="PRINTS" id="PR00792">
    <property type="entry name" value="PEPSIN"/>
</dbReference>
<keyword evidence="8" id="KW-0472">Membrane</keyword>
<evidence type="ECO:0000256" key="2">
    <source>
        <dbReference type="ARBA" id="ARBA00022670"/>
    </source>
</evidence>
<dbReference type="PROSITE" id="PS51767">
    <property type="entry name" value="PEPTIDASE_A1"/>
    <property type="match status" value="1"/>
</dbReference>
<feature type="compositionally biased region" description="Low complexity" evidence="7">
    <location>
        <begin position="208"/>
        <end position="218"/>
    </location>
</feature>
<dbReference type="Gene3D" id="2.40.70.10">
    <property type="entry name" value="Acid Proteases"/>
    <property type="match status" value="2"/>
</dbReference>
<feature type="transmembrane region" description="Helical" evidence="8">
    <location>
        <begin position="484"/>
        <end position="502"/>
    </location>
</feature>
<feature type="compositionally biased region" description="Gly residues" evidence="7">
    <location>
        <begin position="182"/>
        <end position="193"/>
    </location>
</feature>
<keyword evidence="8" id="KW-1133">Transmembrane helix</keyword>
<protein>
    <recommendedName>
        <fullName evidence="9">Peptidase A1 domain-containing protein</fullName>
    </recommendedName>
</protein>
<dbReference type="InterPro" id="IPR001461">
    <property type="entry name" value="Aspartic_peptidase_A1"/>
</dbReference>
<keyword evidence="6" id="KW-0064">Aspartyl protease</keyword>
<dbReference type="PROSITE" id="PS00141">
    <property type="entry name" value="ASP_PROTEASE"/>
    <property type="match status" value="1"/>
</dbReference>
<evidence type="ECO:0000313" key="10">
    <source>
        <dbReference type="EMBL" id="CAD9493846.1"/>
    </source>
</evidence>
<evidence type="ECO:0000256" key="8">
    <source>
        <dbReference type="SAM" id="Phobius"/>
    </source>
</evidence>
<comment type="similarity">
    <text evidence="1 6">Belongs to the peptidase A1 family.</text>
</comment>
<organism evidence="10">
    <name type="scientific">Octactis speculum</name>
    <dbReference type="NCBI Taxonomy" id="3111310"/>
    <lineage>
        <taxon>Eukaryota</taxon>
        <taxon>Sar</taxon>
        <taxon>Stramenopiles</taxon>
        <taxon>Ochrophyta</taxon>
        <taxon>Dictyochophyceae</taxon>
        <taxon>Dictyochales</taxon>
        <taxon>Dictyochaceae</taxon>
        <taxon>Octactis</taxon>
    </lineage>
</organism>
<dbReference type="InterPro" id="IPR021109">
    <property type="entry name" value="Peptidase_aspartic_dom_sf"/>
</dbReference>
<dbReference type="InterPro" id="IPR033121">
    <property type="entry name" value="PEPTIDASE_A1"/>
</dbReference>
<accession>A0A7S2HLH8</accession>
<reference evidence="10" key="1">
    <citation type="submission" date="2021-01" db="EMBL/GenBank/DDBJ databases">
        <authorList>
            <person name="Corre E."/>
            <person name="Pelletier E."/>
            <person name="Niang G."/>
            <person name="Scheremetjew M."/>
            <person name="Finn R."/>
            <person name="Kale V."/>
            <person name="Holt S."/>
            <person name="Cochrane G."/>
            <person name="Meng A."/>
            <person name="Brown T."/>
            <person name="Cohen L."/>
        </authorList>
    </citation>
    <scope>NUCLEOTIDE SEQUENCE</scope>
    <source>
        <strain evidence="10">CCMP1381</strain>
    </source>
</reference>
<proteinExistence type="inferred from homology"/>
<evidence type="ECO:0000259" key="9">
    <source>
        <dbReference type="PROSITE" id="PS51767"/>
    </source>
</evidence>
<dbReference type="InterPro" id="IPR001969">
    <property type="entry name" value="Aspartic_peptidase_AS"/>
</dbReference>